<organism evidence="2">
    <name type="scientific">Chromera velia CCMP2878</name>
    <dbReference type="NCBI Taxonomy" id="1169474"/>
    <lineage>
        <taxon>Eukaryota</taxon>
        <taxon>Sar</taxon>
        <taxon>Alveolata</taxon>
        <taxon>Colpodellida</taxon>
        <taxon>Chromeraceae</taxon>
        <taxon>Chromera</taxon>
    </lineage>
</organism>
<feature type="compositionally biased region" description="Low complexity" evidence="1">
    <location>
        <begin position="9"/>
        <end position="18"/>
    </location>
</feature>
<feature type="region of interest" description="Disordered" evidence="1">
    <location>
        <begin position="1"/>
        <end position="75"/>
    </location>
</feature>
<protein>
    <submittedName>
        <fullName evidence="2">Uncharacterized protein</fullName>
    </submittedName>
</protein>
<dbReference type="EMBL" id="CDMZ01000959">
    <property type="protein sequence ID" value="CEM24653.1"/>
    <property type="molecule type" value="Genomic_DNA"/>
</dbReference>
<evidence type="ECO:0000256" key="1">
    <source>
        <dbReference type="SAM" id="MobiDB-lite"/>
    </source>
</evidence>
<dbReference type="AlphaFoldDB" id="A0A0G4G820"/>
<dbReference type="VEuPathDB" id="CryptoDB:Cvel_4301"/>
<reference evidence="2" key="1">
    <citation type="submission" date="2014-11" db="EMBL/GenBank/DDBJ databases">
        <authorList>
            <person name="Otto D Thomas"/>
            <person name="Naeem Raeece"/>
        </authorList>
    </citation>
    <scope>NUCLEOTIDE SEQUENCE</scope>
</reference>
<feature type="compositionally biased region" description="Basic and acidic residues" evidence="1">
    <location>
        <begin position="34"/>
        <end position="43"/>
    </location>
</feature>
<gene>
    <name evidence="2" type="ORF">Cvel_4301</name>
</gene>
<evidence type="ECO:0000313" key="2">
    <source>
        <dbReference type="EMBL" id="CEM24653.1"/>
    </source>
</evidence>
<sequence length="75" mass="7898">MNAIVSLTSSSSSSSSSSVLQPAEGGPQGGMGEKGNEGRESGDVKMTGVEGSRKKVNGRRERDRDIERREAEAKT</sequence>
<proteinExistence type="predicted"/>
<name>A0A0G4G820_9ALVE</name>
<feature type="compositionally biased region" description="Basic and acidic residues" evidence="1">
    <location>
        <begin position="58"/>
        <end position="75"/>
    </location>
</feature>
<accession>A0A0G4G820</accession>